<protein>
    <submittedName>
        <fullName evidence="4">GNAT family N-acetyltransferase</fullName>
    </submittedName>
</protein>
<evidence type="ECO:0000313" key="4">
    <source>
        <dbReference type="EMBL" id="MBC6465914.1"/>
    </source>
</evidence>
<dbReference type="InterPro" id="IPR016181">
    <property type="entry name" value="Acyl_CoA_acyltransferase"/>
</dbReference>
<dbReference type="CDD" id="cd04301">
    <property type="entry name" value="NAT_SF"/>
    <property type="match status" value="1"/>
</dbReference>
<dbReference type="InterPro" id="IPR050832">
    <property type="entry name" value="Bact_Acetyltransf"/>
</dbReference>
<evidence type="ECO:0000313" key="5">
    <source>
        <dbReference type="Proteomes" id="UP000805614"/>
    </source>
</evidence>
<gene>
    <name evidence="4" type="ORF">HKK74_10445</name>
</gene>
<sequence>MRWTLTGKSRASDEMRIRRAVMSDDRGLAELDRNTWSPDNAVSPRPHENAVFFDLANPPEQFLVAERRGRLLGFIRLVQPVPLPSGDHVRQIQGFAVDPAERGRGLGRLLLDAVFEEARSQGARRITLRVLSVNTRARRLYEAAGFAVEGVLPEEFYIEGSYVDDVLMGRSLLVV</sequence>
<keyword evidence="1" id="KW-0808">Transferase</keyword>
<evidence type="ECO:0000256" key="1">
    <source>
        <dbReference type="ARBA" id="ARBA00022679"/>
    </source>
</evidence>
<evidence type="ECO:0000256" key="2">
    <source>
        <dbReference type="ARBA" id="ARBA00023315"/>
    </source>
</evidence>
<name>A0ABR7LMU2_9ACTN</name>
<dbReference type="PROSITE" id="PS51186">
    <property type="entry name" value="GNAT"/>
    <property type="match status" value="1"/>
</dbReference>
<dbReference type="EMBL" id="JABVEC010000006">
    <property type="protein sequence ID" value="MBC6465914.1"/>
    <property type="molecule type" value="Genomic_DNA"/>
</dbReference>
<evidence type="ECO:0000259" key="3">
    <source>
        <dbReference type="PROSITE" id="PS51186"/>
    </source>
</evidence>
<accession>A0ABR7LMU2</accession>
<reference evidence="4 5" key="1">
    <citation type="submission" date="2020-06" db="EMBL/GenBank/DDBJ databases">
        <title>Actinomadura xiongansis sp. nov., isolated from soil of Baiyangdian.</title>
        <authorList>
            <person name="Zhang X."/>
        </authorList>
    </citation>
    <scope>NUCLEOTIDE SEQUENCE [LARGE SCALE GENOMIC DNA]</scope>
    <source>
        <strain evidence="4 5">HBUM206468</strain>
    </source>
</reference>
<proteinExistence type="predicted"/>
<dbReference type="PANTHER" id="PTHR43877">
    <property type="entry name" value="AMINOALKYLPHOSPHONATE N-ACETYLTRANSFERASE-RELATED-RELATED"/>
    <property type="match status" value="1"/>
</dbReference>
<comment type="caution">
    <text evidence="4">The sequence shown here is derived from an EMBL/GenBank/DDBJ whole genome shotgun (WGS) entry which is preliminary data.</text>
</comment>
<dbReference type="Pfam" id="PF00583">
    <property type="entry name" value="Acetyltransf_1"/>
    <property type="match status" value="1"/>
</dbReference>
<organism evidence="4 5">
    <name type="scientific">Actinomadura alba</name>
    <dbReference type="NCBI Taxonomy" id="406431"/>
    <lineage>
        <taxon>Bacteria</taxon>
        <taxon>Bacillati</taxon>
        <taxon>Actinomycetota</taxon>
        <taxon>Actinomycetes</taxon>
        <taxon>Streptosporangiales</taxon>
        <taxon>Thermomonosporaceae</taxon>
        <taxon>Actinomadura</taxon>
    </lineage>
</organism>
<keyword evidence="2" id="KW-0012">Acyltransferase</keyword>
<dbReference type="SUPFAM" id="SSF55729">
    <property type="entry name" value="Acyl-CoA N-acyltransferases (Nat)"/>
    <property type="match status" value="1"/>
</dbReference>
<dbReference type="Proteomes" id="UP000805614">
    <property type="component" value="Unassembled WGS sequence"/>
</dbReference>
<dbReference type="InterPro" id="IPR000182">
    <property type="entry name" value="GNAT_dom"/>
</dbReference>
<keyword evidence="5" id="KW-1185">Reference proteome</keyword>
<feature type="domain" description="N-acetyltransferase" evidence="3">
    <location>
        <begin position="15"/>
        <end position="173"/>
    </location>
</feature>
<dbReference type="Gene3D" id="3.40.630.30">
    <property type="match status" value="1"/>
</dbReference>